<proteinExistence type="predicted"/>
<evidence type="ECO:0000313" key="2">
    <source>
        <dbReference type="EMBL" id="MEA1081446.1"/>
    </source>
</evidence>
<comment type="caution">
    <text evidence="2">The sequence shown here is derived from an EMBL/GenBank/DDBJ whole genome shotgun (WGS) entry which is preliminary data.</text>
</comment>
<organism evidence="2 3">
    <name type="scientific">Marinobacter qingdaonensis</name>
    <dbReference type="NCBI Taxonomy" id="3108486"/>
    <lineage>
        <taxon>Bacteria</taxon>
        <taxon>Pseudomonadati</taxon>
        <taxon>Pseudomonadota</taxon>
        <taxon>Gammaproteobacteria</taxon>
        <taxon>Pseudomonadales</taxon>
        <taxon>Marinobacteraceae</taxon>
        <taxon>Marinobacter</taxon>
    </lineage>
</organism>
<dbReference type="EMBL" id="JAYDCJ010000003">
    <property type="protein sequence ID" value="MEA1081446.1"/>
    <property type="molecule type" value="Genomic_DNA"/>
</dbReference>
<protein>
    <submittedName>
        <fullName evidence="2">UDP-4-amino-4, 6-dideoxy-N-acetyl-beta-L-altrosamine N-acetyltransferase</fullName>
        <ecNumber evidence="2">2.3.1.202</ecNumber>
    </submittedName>
</protein>
<dbReference type="GO" id="GO:0016746">
    <property type="term" value="F:acyltransferase activity"/>
    <property type="evidence" value="ECO:0007669"/>
    <property type="project" value="UniProtKB-KW"/>
</dbReference>
<name>A0ABU5P058_9GAMM</name>
<dbReference type="Proteomes" id="UP001305746">
    <property type="component" value="Unassembled WGS sequence"/>
</dbReference>
<keyword evidence="3" id="KW-1185">Reference proteome</keyword>
<gene>
    <name evidence="2" type="primary">pseH</name>
    <name evidence="2" type="ORF">U5822_12240</name>
</gene>
<dbReference type="PROSITE" id="PS51186">
    <property type="entry name" value="GNAT"/>
    <property type="match status" value="1"/>
</dbReference>
<dbReference type="SUPFAM" id="SSF55729">
    <property type="entry name" value="Acyl-CoA N-acyltransferases (Nat)"/>
    <property type="match status" value="1"/>
</dbReference>
<dbReference type="RefSeq" id="WP_322855904.1">
    <property type="nucleotide sequence ID" value="NZ_JAYDCJ010000003.1"/>
</dbReference>
<evidence type="ECO:0000259" key="1">
    <source>
        <dbReference type="PROSITE" id="PS51186"/>
    </source>
</evidence>
<dbReference type="InterPro" id="IPR016181">
    <property type="entry name" value="Acyl_CoA_acyltransferase"/>
</dbReference>
<feature type="domain" description="N-acetyltransferase" evidence="1">
    <location>
        <begin position="1"/>
        <end position="154"/>
    </location>
</feature>
<reference evidence="2 3" key="1">
    <citation type="submission" date="2023-12" db="EMBL/GenBank/DDBJ databases">
        <title>Marinobacter qingdaonensis sp. nov., isolated from the intertidal sediment of Qingdao, PR China.</title>
        <authorList>
            <person name="Li Y."/>
        </authorList>
    </citation>
    <scope>NUCLEOTIDE SEQUENCE [LARGE SCALE GENOMIC DNA]</scope>
    <source>
        <strain evidence="2 3">ASW11-75</strain>
    </source>
</reference>
<dbReference type="InterPro" id="IPR020036">
    <property type="entry name" value="PseH"/>
</dbReference>
<dbReference type="NCBIfam" id="TIGR03585">
    <property type="entry name" value="PseH"/>
    <property type="match status" value="1"/>
</dbReference>
<accession>A0ABU5P058</accession>
<dbReference type="PANTHER" id="PTHR43415:SF3">
    <property type="entry name" value="GNAT-FAMILY ACETYLTRANSFERASE"/>
    <property type="match status" value="1"/>
</dbReference>
<dbReference type="PANTHER" id="PTHR43415">
    <property type="entry name" value="SPERMIDINE N(1)-ACETYLTRANSFERASE"/>
    <property type="match status" value="1"/>
</dbReference>
<dbReference type="EC" id="2.3.1.202" evidence="2"/>
<sequence length="160" mass="18368">MTLDDLGLVRSWRNHPEVRRFMYTTHEIGEDEHRAWFERASANPAMTLLIYEQEGEPRGFVNISRSRSETVADWGFYLAPEAEKGTGRKLGSRALAYAFATLGLHKLCGQALGFNERSIAFHKALGFREEGRLRDQHFDGATYHDVVCFGLLADEWNFRK</sequence>
<keyword evidence="2" id="KW-0012">Acyltransferase</keyword>
<evidence type="ECO:0000313" key="3">
    <source>
        <dbReference type="Proteomes" id="UP001305746"/>
    </source>
</evidence>
<keyword evidence="2" id="KW-0808">Transferase</keyword>
<dbReference type="InterPro" id="IPR000182">
    <property type="entry name" value="GNAT_dom"/>
</dbReference>
<dbReference type="Gene3D" id="3.40.630.30">
    <property type="match status" value="1"/>
</dbReference>
<dbReference type="Pfam" id="PF13302">
    <property type="entry name" value="Acetyltransf_3"/>
    <property type="match status" value="1"/>
</dbReference>